<sequence length="522" mass="49989">MNTPLPADGGTPVGDGLDAPVDGTADQPGGAPGVSPQNAAVDVLASSSVTPAQNPASTRQSGPDEAAGQNGRDDRTAAGTGPGVGAPVASAAPGAGSAARPGGGPATGTPAPSANAPQTPGAPDGTAPVDGSRTVTDDPALSSEPTHLPETATSPETVAPGPGGAPKTGQSAVTPSPDTATAPPRVGTVGSFSEAGDVHEVSEGVRDADAALGGADVKAGPTRAGEPASTQAPPLTIVVAEVPPPGEGSPEAAELLDRAGTDRAVVLGPVVTPEGAGRPVRAAVELSREGPGAPVQARPLTGPAPTGPADSAADSAFPGADVLLPLADALGPVPRPTTESAARDDGAPVLPSTSRAPADVLPEQAAPVHSDGPGPNSTATAEPGPVKLATLSDPWTGTATDLHLESGAGGGDAASGGQAPGPGAGHGAGNGGTPPPPLPETPPNTPVSPPGTPPVLLPRPRPGSSYAPSPAVSPTVPGTAHGGPRTSRSSSPWTAPRCPSPWCGACRRTPRDSSHRAGPCGR</sequence>
<name>A0A7J0BZI8_9ACTN</name>
<keyword evidence="3" id="KW-1185">Reference proteome</keyword>
<feature type="region of interest" description="Disordered" evidence="1">
    <location>
        <begin position="1"/>
        <end position="235"/>
    </location>
</feature>
<feature type="compositionally biased region" description="Basic and acidic residues" evidence="1">
    <location>
        <begin position="196"/>
        <end position="209"/>
    </location>
</feature>
<evidence type="ECO:0000256" key="1">
    <source>
        <dbReference type="SAM" id="MobiDB-lite"/>
    </source>
</evidence>
<feature type="region of interest" description="Disordered" evidence="1">
    <location>
        <begin position="268"/>
        <end position="522"/>
    </location>
</feature>
<protein>
    <submittedName>
        <fullName evidence="2">Uncharacterized protein</fullName>
    </submittedName>
</protein>
<evidence type="ECO:0000313" key="2">
    <source>
        <dbReference type="EMBL" id="GFM95588.1"/>
    </source>
</evidence>
<dbReference type="AlphaFoldDB" id="A0A7J0BZI8"/>
<feature type="compositionally biased region" description="Polar residues" evidence="1">
    <location>
        <begin position="45"/>
        <end position="61"/>
    </location>
</feature>
<reference evidence="2 3" key="1">
    <citation type="submission" date="2020-05" db="EMBL/GenBank/DDBJ databases">
        <title>Whole genome shotgun sequence of Streptomyces fulvorobeus NBRC 15897.</title>
        <authorList>
            <person name="Komaki H."/>
            <person name="Tamura T."/>
        </authorList>
    </citation>
    <scope>NUCLEOTIDE SEQUENCE [LARGE SCALE GENOMIC DNA]</scope>
    <source>
        <strain evidence="2 3">NBRC 15897</strain>
    </source>
</reference>
<dbReference type="EMBL" id="BLWC01000001">
    <property type="protein sequence ID" value="GFM95588.1"/>
    <property type="molecule type" value="Genomic_DNA"/>
</dbReference>
<accession>A0A7J0BZI8</accession>
<evidence type="ECO:0000313" key="3">
    <source>
        <dbReference type="Proteomes" id="UP000498980"/>
    </source>
</evidence>
<feature type="compositionally biased region" description="Low complexity" evidence="1">
    <location>
        <begin position="85"/>
        <end position="100"/>
    </location>
</feature>
<proteinExistence type="predicted"/>
<feature type="compositionally biased region" description="Gly residues" evidence="1">
    <location>
        <begin position="407"/>
        <end position="432"/>
    </location>
</feature>
<comment type="caution">
    <text evidence="2">The sequence shown here is derived from an EMBL/GenBank/DDBJ whole genome shotgun (WGS) entry which is preliminary data.</text>
</comment>
<feature type="compositionally biased region" description="Polar residues" evidence="1">
    <location>
        <begin position="168"/>
        <end position="179"/>
    </location>
</feature>
<feature type="compositionally biased region" description="Pro residues" evidence="1">
    <location>
        <begin position="433"/>
        <end position="461"/>
    </location>
</feature>
<gene>
    <name evidence="2" type="ORF">Sfulv_03990</name>
</gene>
<dbReference type="Proteomes" id="UP000498980">
    <property type="component" value="Unassembled WGS sequence"/>
</dbReference>
<organism evidence="2 3">
    <name type="scientific">Streptomyces fulvorobeus</name>
    <dbReference type="NCBI Taxonomy" id="284028"/>
    <lineage>
        <taxon>Bacteria</taxon>
        <taxon>Bacillati</taxon>
        <taxon>Actinomycetota</taxon>
        <taxon>Actinomycetes</taxon>
        <taxon>Kitasatosporales</taxon>
        <taxon>Streptomycetaceae</taxon>
        <taxon>Streptomyces</taxon>
    </lineage>
</organism>